<keyword evidence="2" id="KW-0677">Repeat</keyword>
<evidence type="ECO:0000256" key="2">
    <source>
        <dbReference type="ARBA" id="ARBA00022737"/>
    </source>
</evidence>
<reference evidence="6" key="1">
    <citation type="submission" date="2021-02" db="EMBL/GenBank/DDBJ databases">
        <authorList>
            <person name="Nowell W R."/>
        </authorList>
    </citation>
    <scope>NUCLEOTIDE SEQUENCE</scope>
</reference>
<accession>A0A815SGP5</accession>
<keyword evidence="3" id="KW-0106">Calcium</keyword>
<dbReference type="AlphaFoldDB" id="A0A815SGP5"/>
<gene>
    <name evidence="6" type="ORF">SEV965_LOCUS35660</name>
</gene>
<dbReference type="Gene3D" id="1.10.238.10">
    <property type="entry name" value="EF-hand"/>
    <property type="match status" value="1"/>
</dbReference>
<dbReference type="PROSITE" id="PS00018">
    <property type="entry name" value="EF_HAND_1"/>
    <property type="match status" value="1"/>
</dbReference>
<name>A0A815SGP5_9BILA</name>
<feature type="domain" description="EF-hand" evidence="5">
    <location>
        <begin position="66"/>
        <end position="101"/>
    </location>
</feature>
<dbReference type="PANTHER" id="PTHR23055:SF69">
    <property type="entry name" value="NEURONAL CALCIUM SENSOR 2"/>
    <property type="match status" value="1"/>
</dbReference>
<dbReference type="PRINTS" id="PR00450">
    <property type="entry name" value="RECOVERIN"/>
</dbReference>
<sequence length="319" mass="36389">MGNKQPKKTISNELTEDQVGVLKSNTKFTDNEIREWHESFMRDCPTGRIDKKRFVEFYKQFYPNGKVDNYCKHAFRPFDTDNNGTIDFQEFLLAIATKTQGDLDHRLTFAFNMYDMSKDGLINQKGLITLISAIYDLVGETDRKGDRDPKKIAADIIAKLDSNGDNKLIGNQSSTYIEFKLKSNDFLNNDNNNDTKGIFSTFVNVTSTNVRTFFHQIKEFILHQILFLIIAGICALVLSIIFAIVVINLRFCQGSTSRGHTGFQRYEPLVQDEGDLPIMERHNGRKALRNNHIIGSESSDDEDDHTLFSSKINKSMISS</sequence>
<dbReference type="PANTHER" id="PTHR23055">
    <property type="entry name" value="CALCIUM BINDING PROTEINS"/>
    <property type="match status" value="1"/>
</dbReference>
<dbReference type="Proteomes" id="UP000663889">
    <property type="component" value="Unassembled WGS sequence"/>
</dbReference>
<evidence type="ECO:0000256" key="1">
    <source>
        <dbReference type="ARBA" id="ARBA00022723"/>
    </source>
</evidence>
<dbReference type="GO" id="GO:0005509">
    <property type="term" value="F:calcium ion binding"/>
    <property type="evidence" value="ECO:0007669"/>
    <property type="project" value="InterPro"/>
</dbReference>
<evidence type="ECO:0000259" key="5">
    <source>
        <dbReference type="PROSITE" id="PS50222"/>
    </source>
</evidence>
<evidence type="ECO:0000313" key="6">
    <source>
        <dbReference type="EMBL" id="CAF1492733.1"/>
    </source>
</evidence>
<keyword evidence="1" id="KW-0479">Metal-binding</keyword>
<evidence type="ECO:0000313" key="7">
    <source>
        <dbReference type="Proteomes" id="UP000663889"/>
    </source>
</evidence>
<keyword evidence="4" id="KW-1133">Transmembrane helix</keyword>
<dbReference type="SUPFAM" id="SSF47473">
    <property type="entry name" value="EF-hand"/>
    <property type="match status" value="1"/>
</dbReference>
<dbReference type="SMART" id="SM00054">
    <property type="entry name" value="EFh"/>
    <property type="match status" value="2"/>
</dbReference>
<dbReference type="InterPro" id="IPR018247">
    <property type="entry name" value="EF_Hand_1_Ca_BS"/>
</dbReference>
<dbReference type="EMBL" id="CAJNOU010005946">
    <property type="protein sequence ID" value="CAF1492733.1"/>
    <property type="molecule type" value="Genomic_DNA"/>
</dbReference>
<evidence type="ECO:0000256" key="3">
    <source>
        <dbReference type="ARBA" id="ARBA00022837"/>
    </source>
</evidence>
<keyword evidence="4" id="KW-0812">Transmembrane</keyword>
<dbReference type="InterPro" id="IPR002048">
    <property type="entry name" value="EF_hand_dom"/>
</dbReference>
<dbReference type="PROSITE" id="PS50222">
    <property type="entry name" value="EF_HAND_2"/>
    <property type="match status" value="1"/>
</dbReference>
<dbReference type="InterPro" id="IPR011992">
    <property type="entry name" value="EF-hand-dom_pair"/>
</dbReference>
<proteinExistence type="predicted"/>
<dbReference type="Pfam" id="PF13405">
    <property type="entry name" value="EF-hand_6"/>
    <property type="match status" value="1"/>
</dbReference>
<protein>
    <recommendedName>
        <fullName evidence="5">EF-hand domain-containing protein</fullName>
    </recommendedName>
</protein>
<evidence type="ECO:0000256" key="4">
    <source>
        <dbReference type="SAM" id="Phobius"/>
    </source>
</evidence>
<organism evidence="6 7">
    <name type="scientific">Rotaria sordida</name>
    <dbReference type="NCBI Taxonomy" id="392033"/>
    <lineage>
        <taxon>Eukaryota</taxon>
        <taxon>Metazoa</taxon>
        <taxon>Spiralia</taxon>
        <taxon>Gnathifera</taxon>
        <taxon>Rotifera</taxon>
        <taxon>Eurotatoria</taxon>
        <taxon>Bdelloidea</taxon>
        <taxon>Philodinida</taxon>
        <taxon>Philodinidae</taxon>
        <taxon>Rotaria</taxon>
    </lineage>
</organism>
<keyword evidence="4" id="KW-0472">Membrane</keyword>
<comment type="caution">
    <text evidence="6">The sequence shown here is derived from an EMBL/GenBank/DDBJ whole genome shotgun (WGS) entry which is preliminary data.</text>
</comment>
<feature type="transmembrane region" description="Helical" evidence="4">
    <location>
        <begin position="225"/>
        <end position="247"/>
    </location>
</feature>
<dbReference type="CDD" id="cd00051">
    <property type="entry name" value="EFh"/>
    <property type="match status" value="1"/>
</dbReference>
<dbReference type="InterPro" id="IPR028846">
    <property type="entry name" value="Recoverin"/>
</dbReference>